<evidence type="ECO:0000256" key="1">
    <source>
        <dbReference type="ARBA" id="ARBA00022801"/>
    </source>
</evidence>
<dbReference type="PROSITE" id="PS51770">
    <property type="entry name" value="HOTDOG_ACOT"/>
    <property type="match status" value="1"/>
</dbReference>
<dbReference type="GO" id="GO:0005829">
    <property type="term" value="C:cytosol"/>
    <property type="evidence" value="ECO:0007669"/>
    <property type="project" value="TreeGrafter"/>
</dbReference>
<dbReference type="NCBIfam" id="NF007970">
    <property type="entry name" value="PRK10694.1"/>
    <property type="match status" value="1"/>
</dbReference>
<evidence type="ECO:0000259" key="2">
    <source>
        <dbReference type="PROSITE" id="PS51770"/>
    </source>
</evidence>
<sequence>MLLKTLAMPNHTNANGDIFGGWIMSQMDMGGAILAKQISLGRVVTVQAKKITFICPISIGDIINCYGKCVKIGNSSMKIKIEIWIKRLYSKPIKEKYLSTYGTFIYVAIDKNGNPRKVLKKN</sequence>
<dbReference type="InterPro" id="IPR029069">
    <property type="entry name" value="HotDog_dom_sf"/>
</dbReference>
<dbReference type="CDD" id="cd03442">
    <property type="entry name" value="BFIT_BACH"/>
    <property type="match status" value="1"/>
</dbReference>
<reference evidence="3" key="1">
    <citation type="submission" date="2018-04" db="EMBL/GenBank/DDBJ databases">
        <title>Transcriptome assembly of Sipha flava.</title>
        <authorList>
            <person name="Scully E.D."/>
            <person name="Geib S.M."/>
            <person name="Palmer N.A."/>
            <person name="Koch K."/>
            <person name="Bradshaw J."/>
            <person name="Heng-Moss T."/>
            <person name="Sarath G."/>
        </authorList>
    </citation>
    <scope>NUCLEOTIDE SEQUENCE</scope>
</reference>
<proteinExistence type="predicted"/>
<gene>
    <name evidence="3" type="ORF">g.38953</name>
</gene>
<dbReference type="InterPro" id="IPR033120">
    <property type="entry name" value="HOTDOG_ACOT"/>
</dbReference>
<organism evidence="3">
    <name type="scientific">Sipha flava</name>
    <name type="common">yellow sugarcane aphid</name>
    <dbReference type="NCBI Taxonomy" id="143950"/>
    <lineage>
        <taxon>Eukaryota</taxon>
        <taxon>Metazoa</taxon>
        <taxon>Ecdysozoa</taxon>
        <taxon>Arthropoda</taxon>
        <taxon>Hexapoda</taxon>
        <taxon>Insecta</taxon>
        <taxon>Pterygota</taxon>
        <taxon>Neoptera</taxon>
        <taxon>Paraneoptera</taxon>
        <taxon>Hemiptera</taxon>
        <taxon>Sternorrhyncha</taxon>
        <taxon>Aphidomorpha</taxon>
        <taxon>Aphidoidea</taxon>
        <taxon>Aphididae</taxon>
        <taxon>Sipha</taxon>
    </lineage>
</organism>
<dbReference type="GO" id="GO:0052816">
    <property type="term" value="F:long-chain fatty acyl-CoA hydrolase activity"/>
    <property type="evidence" value="ECO:0007669"/>
    <property type="project" value="TreeGrafter"/>
</dbReference>
<name>A0A2S2R293_9HEMI</name>
<dbReference type="EMBL" id="GGMS01014954">
    <property type="protein sequence ID" value="MBY84157.1"/>
    <property type="molecule type" value="Transcribed_RNA"/>
</dbReference>
<dbReference type="InterPro" id="IPR040170">
    <property type="entry name" value="Cytosol_ACT"/>
</dbReference>
<dbReference type="PANTHER" id="PTHR11049">
    <property type="entry name" value="ACYL COENZYME A THIOESTER HYDROLASE"/>
    <property type="match status" value="1"/>
</dbReference>
<dbReference type="SUPFAM" id="SSF54637">
    <property type="entry name" value="Thioesterase/thiol ester dehydrase-isomerase"/>
    <property type="match status" value="1"/>
</dbReference>
<dbReference type="GO" id="GO:0009062">
    <property type="term" value="P:fatty acid catabolic process"/>
    <property type="evidence" value="ECO:0007669"/>
    <property type="project" value="TreeGrafter"/>
</dbReference>
<feature type="domain" description="HotDog ACOT-type" evidence="2">
    <location>
        <begin position="1"/>
        <end position="112"/>
    </location>
</feature>
<dbReference type="InterPro" id="IPR006683">
    <property type="entry name" value="Thioestr_dom"/>
</dbReference>
<dbReference type="Gene3D" id="3.10.129.10">
    <property type="entry name" value="Hotdog Thioesterase"/>
    <property type="match status" value="1"/>
</dbReference>
<evidence type="ECO:0000313" key="3">
    <source>
        <dbReference type="EMBL" id="MBY84157.1"/>
    </source>
</evidence>
<dbReference type="PANTHER" id="PTHR11049:SF5">
    <property type="entry name" value="ACYL-COA THIOESTER HYDROLASE YCIA"/>
    <property type="match status" value="1"/>
</dbReference>
<keyword evidence="1 3" id="KW-0378">Hydrolase</keyword>
<accession>A0A2S2R293</accession>
<dbReference type="Pfam" id="PF03061">
    <property type="entry name" value="4HBT"/>
    <property type="match status" value="1"/>
</dbReference>
<dbReference type="AlphaFoldDB" id="A0A2S2R293"/>
<protein>
    <submittedName>
        <fullName evidence="3">Putative acyl-CoA thioester hydrolase</fullName>
    </submittedName>
</protein>
<dbReference type="GO" id="GO:0006637">
    <property type="term" value="P:acyl-CoA metabolic process"/>
    <property type="evidence" value="ECO:0007669"/>
    <property type="project" value="TreeGrafter"/>
</dbReference>